<dbReference type="Proteomes" id="UP000488506">
    <property type="component" value="Unassembled WGS sequence"/>
</dbReference>
<organism evidence="5 6">
    <name type="scientific">Candidatus Saganbacteria bacterium</name>
    <dbReference type="NCBI Taxonomy" id="2575572"/>
    <lineage>
        <taxon>Bacteria</taxon>
        <taxon>Bacillati</taxon>
        <taxon>Saganbacteria</taxon>
    </lineage>
</organism>
<protein>
    <submittedName>
        <fullName evidence="5">8-amino-7-oxononanoate synthase</fullName>
    </submittedName>
</protein>
<reference evidence="5 6" key="1">
    <citation type="submission" date="2019-12" db="EMBL/GenBank/DDBJ databases">
        <authorList>
            <person name="Wolfe R."/>
            <person name="Danczak R."/>
            <person name="Wilkins M."/>
        </authorList>
    </citation>
    <scope>NUCLEOTIDE SEQUENCE [LARGE SCALE GENOMIC DNA]</scope>
    <source>
        <strain evidence="5">X2_MaxBin.013</strain>
    </source>
</reference>
<evidence type="ECO:0000256" key="2">
    <source>
        <dbReference type="ARBA" id="ARBA00022679"/>
    </source>
</evidence>
<dbReference type="SUPFAM" id="SSF53383">
    <property type="entry name" value="PLP-dependent transferases"/>
    <property type="match status" value="1"/>
</dbReference>
<dbReference type="InterPro" id="IPR015424">
    <property type="entry name" value="PyrdxlP-dep_Trfase"/>
</dbReference>
<feature type="transmembrane region" description="Helical" evidence="3">
    <location>
        <begin position="167"/>
        <end position="186"/>
    </location>
</feature>
<dbReference type="Pfam" id="PF00155">
    <property type="entry name" value="Aminotran_1_2"/>
    <property type="match status" value="1"/>
</dbReference>
<feature type="domain" description="Aminotransferase class I/classII large" evidence="4">
    <location>
        <begin position="1"/>
        <end position="156"/>
    </location>
</feature>
<evidence type="ECO:0000256" key="3">
    <source>
        <dbReference type="SAM" id="Phobius"/>
    </source>
</evidence>
<evidence type="ECO:0000259" key="4">
    <source>
        <dbReference type="Pfam" id="PF00155"/>
    </source>
</evidence>
<dbReference type="Gene3D" id="3.90.1150.10">
    <property type="entry name" value="Aspartate Aminotransferase, domain 1"/>
    <property type="match status" value="1"/>
</dbReference>
<name>A0A833KZV2_UNCSA</name>
<keyword evidence="3" id="KW-1133">Transmembrane helix</keyword>
<evidence type="ECO:0000256" key="1">
    <source>
        <dbReference type="ARBA" id="ARBA00001933"/>
    </source>
</evidence>
<dbReference type="InterPro" id="IPR050087">
    <property type="entry name" value="AON_synthase_class-II"/>
</dbReference>
<dbReference type="GO" id="GO:0016740">
    <property type="term" value="F:transferase activity"/>
    <property type="evidence" value="ECO:0007669"/>
    <property type="project" value="UniProtKB-KW"/>
</dbReference>
<keyword evidence="2" id="KW-0808">Transferase</keyword>
<evidence type="ECO:0000313" key="5">
    <source>
        <dbReference type="EMBL" id="KAF0132604.1"/>
    </source>
</evidence>
<keyword evidence="3" id="KW-0812">Transmembrane</keyword>
<accession>A0A833KZV2</accession>
<dbReference type="AlphaFoldDB" id="A0A833KZV2"/>
<dbReference type="InterPro" id="IPR015421">
    <property type="entry name" value="PyrdxlP-dep_Trfase_major"/>
</dbReference>
<comment type="caution">
    <text evidence="5">The sequence shown here is derived from an EMBL/GenBank/DDBJ whole genome shotgun (WGS) entry which is preliminary data.</text>
</comment>
<dbReference type="InterPro" id="IPR015422">
    <property type="entry name" value="PyrdxlP-dep_Trfase_small"/>
</dbReference>
<dbReference type="PANTHER" id="PTHR13693">
    <property type="entry name" value="CLASS II AMINOTRANSFERASE/8-AMINO-7-OXONONANOATE SYNTHASE"/>
    <property type="match status" value="1"/>
</dbReference>
<dbReference type="EMBL" id="WPAF01000050">
    <property type="protein sequence ID" value="KAF0132604.1"/>
    <property type="molecule type" value="Genomic_DNA"/>
</dbReference>
<dbReference type="GO" id="GO:0030170">
    <property type="term" value="F:pyridoxal phosphate binding"/>
    <property type="evidence" value="ECO:0007669"/>
    <property type="project" value="InterPro"/>
</dbReference>
<proteinExistence type="predicted"/>
<keyword evidence="3" id="KW-0472">Membrane</keyword>
<sequence>MVDEAHAVFGTEEQVDIIMGTLSKALGSTGGFIAGSKLLIDYLRNKARSFIYTTALAPASCAAALAAIEIIEQNPNLIEKLRKNIQQFTHLPHASPIIPILIGDAKQTMEISNKLFDRGFFVSAIRPPTVPKGQSRLRITISAAHSEEEISKLLSVLRKIMPPYGPVVGYAVLMPGLFLLQHLLFLQSFHPIP</sequence>
<dbReference type="Gene3D" id="3.40.640.10">
    <property type="entry name" value="Type I PLP-dependent aspartate aminotransferase-like (Major domain)"/>
    <property type="match status" value="1"/>
</dbReference>
<evidence type="ECO:0000313" key="6">
    <source>
        <dbReference type="Proteomes" id="UP000488506"/>
    </source>
</evidence>
<gene>
    <name evidence="5" type="ORF">FD145_1613</name>
</gene>
<dbReference type="InterPro" id="IPR004839">
    <property type="entry name" value="Aminotransferase_I/II_large"/>
</dbReference>
<comment type="cofactor">
    <cofactor evidence="1">
        <name>pyridoxal 5'-phosphate</name>
        <dbReference type="ChEBI" id="CHEBI:597326"/>
    </cofactor>
</comment>